<evidence type="ECO:0000256" key="1">
    <source>
        <dbReference type="SAM" id="Coils"/>
    </source>
</evidence>
<feature type="transmembrane region" description="Helical" evidence="3">
    <location>
        <begin position="169"/>
        <end position="193"/>
    </location>
</feature>
<feature type="coiled-coil region" evidence="1">
    <location>
        <begin position="342"/>
        <end position="396"/>
    </location>
</feature>
<keyword evidence="1" id="KW-0175">Coiled coil</keyword>
<organism evidence="4 5">
    <name type="scientific">Listeria farberi</name>
    <dbReference type="NCBI Taxonomy" id="2713500"/>
    <lineage>
        <taxon>Bacteria</taxon>
        <taxon>Bacillati</taxon>
        <taxon>Bacillota</taxon>
        <taxon>Bacilli</taxon>
        <taxon>Bacillales</taxon>
        <taxon>Listeriaceae</taxon>
        <taxon>Listeria</taxon>
    </lineage>
</organism>
<evidence type="ECO:0000256" key="3">
    <source>
        <dbReference type="SAM" id="Phobius"/>
    </source>
</evidence>
<feature type="compositionally biased region" description="Basic and acidic residues" evidence="2">
    <location>
        <begin position="126"/>
        <end position="140"/>
    </location>
</feature>
<keyword evidence="3" id="KW-0472">Membrane</keyword>
<reference evidence="4 5" key="1">
    <citation type="submission" date="2020-03" db="EMBL/GenBank/DDBJ databases">
        <title>Soil Listeria distribution.</title>
        <authorList>
            <person name="Liao J."/>
            <person name="Wiedmann M."/>
        </authorList>
    </citation>
    <scope>NUCLEOTIDE SEQUENCE [LARGE SCALE GENOMIC DNA]</scope>
    <source>
        <strain evidence="4 5">FSL L7-0072</strain>
    </source>
</reference>
<name>A0A7X0ZL19_9LIST</name>
<dbReference type="RefSeq" id="WP_185608241.1">
    <property type="nucleotide sequence ID" value="NZ_JAARZO010000007.1"/>
</dbReference>
<dbReference type="AlphaFoldDB" id="A0A7X0ZL19"/>
<keyword evidence="3" id="KW-1133">Transmembrane helix</keyword>
<comment type="caution">
    <text evidence="4">The sequence shown here is derived from an EMBL/GenBank/DDBJ whole genome shotgun (WGS) entry which is preliminary data.</text>
</comment>
<sequence length="404" mass="46190">MLTVILIKSDAAHLFQQKEMSLQDFILGTVSLENGESFEVELLNPQHAPFYKVTYNPTLDGAFDTFLIQRFKELRKQKHLDKASHDVFVKWVKASCPGGLSASGQATLPIRPKRQKKQDTVTTEESFSKEDTPKEKDLSTKKIKKKSTILPKLNMYIRTLPRFTPSRRVVIWIVSVLLLIGIAVGIGVAMAYLTQDKTETKETKKPSFQQLLENKAYKKMYTDYPTQFWAWEENCVKELDSKQLVATYEAVKDLSIAYDLAFVEEAYDKVLTFYEEEAAEIKMNAMRTDFAAYSYLKQGNLTKAEETATNDTSAVFYEALGWAYLAKGDIKKANDVKEKAGNKELSQQIKDYELVATTLQEVQKQISRKGLSDNLRKELEQSQRDLKAQLEELKKKPRRVSDAI</sequence>
<gene>
    <name evidence="4" type="ORF">HCB47_14560</name>
</gene>
<proteinExistence type="predicted"/>
<evidence type="ECO:0000313" key="5">
    <source>
        <dbReference type="Proteomes" id="UP000558070"/>
    </source>
</evidence>
<feature type="region of interest" description="Disordered" evidence="2">
    <location>
        <begin position="103"/>
        <end position="140"/>
    </location>
</feature>
<evidence type="ECO:0000256" key="2">
    <source>
        <dbReference type="SAM" id="MobiDB-lite"/>
    </source>
</evidence>
<keyword evidence="3" id="KW-0812">Transmembrane</keyword>
<accession>A0A7X0ZL19</accession>
<dbReference type="EMBL" id="JAARZO010000007">
    <property type="protein sequence ID" value="MBC2288837.1"/>
    <property type="molecule type" value="Genomic_DNA"/>
</dbReference>
<protein>
    <submittedName>
        <fullName evidence="4">Uncharacterized protein</fullName>
    </submittedName>
</protein>
<dbReference type="Proteomes" id="UP000558070">
    <property type="component" value="Unassembled WGS sequence"/>
</dbReference>
<evidence type="ECO:0000313" key="4">
    <source>
        <dbReference type="EMBL" id="MBC2288837.1"/>
    </source>
</evidence>